<keyword evidence="4" id="KW-1185">Reference proteome</keyword>
<dbReference type="PROSITE" id="PS50231">
    <property type="entry name" value="RICIN_B_LECTIN"/>
    <property type="match status" value="1"/>
</dbReference>
<reference evidence="3 4" key="1">
    <citation type="submission" date="2016-10" db="EMBL/GenBank/DDBJ databases">
        <authorList>
            <person name="de Groot N.N."/>
        </authorList>
    </citation>
    <scope>NUCLEOTIDE SEQUENCE [LARGE SCALE GENOMIC DNA]</scope>
    <source>
        <strain evidence="3 4">CGMCC 4.2026</strain>
    </source>
</reference>
<dbReference type="Proteomes" id="UP000181951">
    <property type="component" value="Unassembled WGS sequence"/>
</dbReference>
<evidence type="ECO:0000313" key="4">
    <source>
        <dbReference type="Proteomes" id="UP000181951"/>
    </source>
</evidence>
<dbReference type="InterPro" id="IPR000772">
    <property type="entry name" value="Ricin_B_lectin"/>
</dbReference>
<keyword evidence="1" id="KW-0732">Signal</keyword>
<dbReference type="Pfam" id="PF00652">
    <property type="entry name" value="Ricin_B_lectin"/>
    <property type="match status" value="1"/>
</dbReference>
<proteinExistence type="predicted"/>
<name>A0A1H8SNJ4_9ACTN</name>
<feature type="chain" id="PRO_5038686036" evidence="1">
    <location>
        <begin position="23"/>
        <end position="381"/>
    </location>
</feature>
<sequence>MSKHRYLRTAATALAATGLVLAAPHPAGASVGGGNVSISWSIPNTPASGLTTLTFPLTVNPATAHQDGIYFAQQFSFQKNVAGYTGLQPRANSGGHERLHGVFSVFGDGTTTSDPHCSAGADGGSGVSCAVEFDGVYGHQYALNVARTGTDTWSGSATDTVTGTSVHIGTYTVPAGSGNLQGSQGGFVEYYLGIPSCATMPRSDAVFGGPTSTDAGGLSGTSTADYEYSDCVGQSGYQAQQVGSGTHVTRGFVSAAAALTHQASGRCLDDANSGTTDGNPVILYDCTGGANQQWAQPGGNELTVNGMCLDATAGGTTPGTKAEIWDCHGGTNQQWTFAADGTVRGVQSGLCLGPVGNATGNGTGVELQTCDGRASQVWSRG</sequence>
<dbReference type="GO" id="GO:0030246">
    <property type="term" value="F:carbohydrate binding"/>
    <property type="evidence" value="ECO:0007669"/>
    <property type="project" value="UniProtKB-KW"/>
</dbReference>
<dbReference type="InterPro" id="IPR035992">
    <property type="entry name" value="Ricin_B-like_lectins"/>
</dbReference>
<dbReference type="CDD" id="cd23418">
    <property type="entry name" value="beta-trefoil_Ricin_XLN-like"/>
    <property type="match status" value="1"/>
</dbReference>
<dbReference type="STRING" id="310780.SAMN05216267_104442"/>
<organism evidence="3 4">
    <name type="scientific">Actinacidiphila rubida</name>
    <dbReference type="NCBI Taxonomy" id="310780"/>
    <lineage>
        <taxon>Bacteria</taxon>
        <taxon>Bacillati</taxon>
        <taxon>Actinomycetota</taxon>
        <taxon>Actinomycetes</taxon>
        <taxon>Kitasatosporales</taxon>
        <taxon>Streptomycetaceae</taxon>
        <taxon>Actinacidiphila</taxon>
    </lineage>
</organism>
<feature type="signal peptide" evidence="1">
    <location>
        <begin position="1"/>
        <end position="22"/>
    </location>
</feature>
<gene>
    <name evidence="3" type="ORF">SAMN05216267_104442</name>
</gene>
<evidence type="ECO:0000259" key="2">
    <source>
        <dbReference type="SMART" id="SM00458"/>
    </source>
</evidence>
<dbReference type="SUPFAM" id="SSF50370">
    <property type="entry name" value="Ricin B-like lectins"/>
    <property type="match status" value="1"/>
</dbReference>
<accession>A0A1H8SNJ4</accession>
<evidence type="ECO:0000313" key="3">
    <source>
        <dbReference type="EMBL" id="SEO80549.1"/>
    </source>
</evidence>
<feature type="domain" description="Ricin B lectin" evidence="2">
    <location>
        <begin position="254"/>
        <end position="381"/>
    </location>
</feature>
<keyword evidence="3" id="KW-0430">Lectin</keyword>
<dbReference type="RefSeq" id="WP_075018072.1">
    <property type="nucleotide sequence ID" value="NZ_FODD01000044.1"/>
</dbReference>
<dbReference type="SMART" id="SM00458">
    <property type="entry name" value="RICIN"/>
    <property type="match status" value="1"/>
</dbReference>
<dbReference type="AlphaFoldDB" id="A0A1H8SNJ4"/>
<dbReference type="EMBL" id="FODD01000044">
    <property type="protein sequence ID" value="SEO80549.1"/>
    <property type="molecule type" value="Genomic_DNA"/>
</dbReference>
<evidence type="ECO:0000256" key="1">
    <source>
        <dbReference type="SAM" id="SignalP"/>
    </source>
</evidence>
<protein>
    <submittedName>
        <fullName evidence="3">Ricin-type beta-trefoil lectin domain-containing protein</fullName>
    </submittedName>
</protein>
<dbReference type="Gene3D" id="2.80.10.50">
    <property type="match status" value="2"/>
</dbReference>